<dbReference type="PANTHER" id="PTHR43475">
    <property type="entry name" value="METHYLTHIORIBOSE-1-PHOSPHATE ISOMERASE"/>
    <property type="match status" value="1"/>
</dbReference>
<comment type="caution">
    <text evidence="2">The sequence shown here is derived from an EMBL/GenBank/DDBJ whole genome shotgun (WGS) entry which is preliminary data.</text>
</comment>
<dbReference type="InterPro" id="IPR000086">
    <property type="entry name" value="NUDIX_hydrolase_dom"/>
</dbReference>
<dbReference type="Proteomes" id="UP000562929">
    <property type="component" value="Unassembled WGS sequence"/>
</dbReference>
<accession>A0A8H4QDU6</accession>
<dbReference type="Gene3D" id="3.40.50.10470">
    <property type="entry name" value="Translation initiation factor eif-2b, domain 2"/>
    <property type="match status" value="1"/>
</dbReference>
<dbReference type="Pfam" id="PF00293">
    <property type="entry name" value="NUDIX"/>
    <property type="match status" value="1"/>
</dbReference>
<dbReference type="GO" id="GO:0046523">
    <property type="term" value="F:S-methyl-5-thioribose-1-phosphate isomerase activity"/>
    <property type="evidence" value="ECO:0007669"/>
    <property type="project" value="TreeGrafter"/>
</dbReference>
<evidence type="ECO:0000313" key="2">
    <source>
        <dbReference type="EMBL" id="KAF4595714.1"/>
    </source>
</evidence>
<dbReference type="GO" id="GO:0019509">
    <property type="term" value="P:L-methionine salvage from methylthioadenosine"/>
    <property type="evidence" value="ECO:0007669"/>
    <property type="project" value="TreeGrafter"/>
</dbReference>
<dbReference type="Gene3D" id="3.90.79.10">
    <property type="entry name" value="Nucleoside Triphosphate Pyrophosphohydrolase"/>
    <property type="match status" value="1"/>
</dbReference>
<dbReference type="PANTHER" id="PTHR43475:SF3">
    <property type="entry name" value="TRANSLATION INITIATION FACTOR EIF-2B SUBUNIT FAMILY PROTEIN (AFU_ORTHOLOGUE AFUA_2G14290)"/>
    <property type="match status" value="1"/>
</dbReference>
<keyword evidence="3" id="KW-1185">Reference proteome</keyword>
<dbReference type="OrthoDB" id="206213at2759"/>
<proteinExistence type="predicted"/>
<dbReference type="InterPro" id="IPR037171">
    <property type="entry name" value="NagB/RpiA_transferase-like"/>
</dbReference>
<dbReference type="InterPro" id="IPR015797">
    <property type="entry name" value="NUDIX_hydrolase-like_dom_sf"/>
</dbReference>
<dbReference type="SUPFAM" id="SSF100950">
    <property type="entry name" value="NagB/RpiA/CoA transferase-like"/>
    <property type="match status" value="1"/>
</dbReference>
<feature type="domain" description="Nudix hydrolase" evidence="1">
    <location>
        <begin position="38"/>
        <end position="182"/>
    </location>
</feature>
<dbReference type="PROSITE" id="PS51462">
    <property type="entry name" value="NUDIX"/>
    <property type="match status" value="1"/>
</dbReference>
<dbReference type="SUPFAM" id="SSF55811">
    <property type="entry name" value="Nudix"/>
    <property type="match status" value="1"/>
</dbReference>
<evidence type="ECO:0000259" key="1">
    <source>
        <dbReference type="PROSITE" id="PS51462"/>
    </source>
</evidence>
<sequence>MSPAPRLLRSTASAFVRIIIPRHNHAATHATAAAPPPEKRAVAGSFIFRFSPDGQRPQVALFRRSIKAKAYRHCYAPISGRVKADDDDELATAWRELAEETGLGPRELRLIRQGKPYSFVDEALAREWIINPFAFALRSDGPGEAAIKLDSEHESFAWFDPAEVPDDNSDDGAFRGVPHLLDSLRRVYFELELQPDAAALLDDGLRRLRDDRKSSARKLSVIALDTFIRILPVLDRPVGGSAARWWRSVRIVAWHLWKSGHEDMGSSTLRLLLDAMTLIEARLPLATATASLPEGGFIDAIVDDLQAISRQRREPDAALQDAFVSFIRHQQASHADPSPVIRILVLSSNATVISCLNRARAAQDLYLDIHIRKSRPFYKGRVAKARNIADSNASIDAARDAHILLLGADSIDDRGHVRNKTGSISVELFKLLIASHVKARTVKASKIVVVAHSGKILPADQPSAPKHIKRRDFSRVWPCISPEAAQTDKWNISDEDFQWMFDFLIDCYITESGITTKEEIAASAREARARASHFFDDL</sequence>
<dbReference type="AlphaFoldDB" id="A0A8H4QDU6"/>
<name>A0A8H4QDU6_9HYPO</name>
<protein>
    <submittedName>
        <fullName evidence="2">Methylthioribose-1-phosphate isomerase</fullName>
    </submittedName>
</protein>
<organism evidence="2 3">
    <name type="scientific">Ophiocordyceps camponoti-floridani</name>
    <dbReference type="NCBI Taxonomy" id="2030778"/>
    <lineage>
        <taxon>Eukaryota</taxon>
        <taxon>Fungi</taxon>
        <taxon>Dikarya</taxon>
        <taxon>Ascomycota</taxon>
        <taxon>Pezizomycotina</taxon>
        <taxon>Sordariomycetes</taxon>
        <taxon>Hypocreomycetidae</taxon>
        <taxon>Hypocreales</taxon>
        <taxon>Ophiocordycipitaceae</taxon>
        <taxon>Ophiocordyceps</taxon>
    </lineage>
</organism>
<gene>
    <name evidence="2" type="ORF">GQ602_001327</name>
</gene>
<evidence type="ECO:0000313" key="3">
    <source>
        <dbReference type="Proteomes" id="UP000562929"/>
    </source>
</evidence>
<keyword evidence="2" id="KW-0413">Isomerase</keyword>
<dbReference type="EMBL" id="JAACLJ010000001">
    <property type="protein sequence ID" value="KAF4595714.1"/>
    <property type="molecule type" value="Genomic_DNA"/>
</dbReference>
<reference evidence="2 3" key="1">
    <citation type="journal article" date="2020" name="G3 (Bethesda)">
        <title>Genetic Underpinnings of Host Manipulation by Ophiocordyceps as Revealed by Comparative Transcriptomics.</title>
        <authorList>
            <person name="Will I."/>
            <person name="Das B."/>
            <person name="Trinh T."/>
            <person name="Brachmann A."/>
            <person name="Ohm R.A."/>
            <person name="de Bekker C."/>
        </authorList>
    </citation>
    <scope>NUCLEOTIDE SEQUENCE [LARGE SCALE GENOMIC DNA]</scope>
    <source>
        <strain evidence="2 3">EC05</strain>
    </source>
</reference>
<dbReference type="InterPro" id="IPR042529">
    <property type="entry name" value="IF_2B-like_C"/>
</dbReference>